<protein>
    <recommendedName>
        <fullName evidence="3">Oxidative stress-induced growth inhibitor 2</fullName>
    </recommendedName>
</protein>
<dbReference type="OrthoDB" id="412005at2759"/>
<dbReference type="Gene3D" id="3.50.50.60">
    <property type="entry name" value="FAD/NAD(P)-binding domain"/>
    <property type="match status" value="2"/>
</dbReference>
<dbReference type="SUPFAM" id="SSF51905">
    <property type="entry name" value="FAD/NAD(P)-binding domain"/>
    <property type="match status" value="1"/>
</dbReference>
<evidence type="ECO:0000313" key="1">
    <source>
        <dbReference type="EMBL" id="CAG9762187.1"/>
    </source>
</evidence>
<evidence type="ECO:0008006" key="3">
    <source>
        <dbReference type="Google" id="ProtNLM"/>
    </source>
</evidence>
<dbReference type="PANTHER" id="PTHR15192">
    <property type="entry name" value="PROTEIN CBG05349"/>
    <property type="match status" value="1"/>
</dbReference>
<dbReference type="InterPro" id="IPR036188">
    <property type="entry name" value="FAD/NAD-bd_sf"/>
</dbReference>
<proteinExistence type="predicted"/>
<name>A0A9N9QF65_9CUCU</name>
<dbReference type="InterPro" id="IPR029731">
    <property type="entry name" value="OSGIN1/2"/>
</dbReference>
<gene>
    <name evidence="1" type="ORF">CEUTPL_LOCUS2870</name>
</gene>
<evidence type="ECO:0000313" key="2">
    <source>
        <dbReference type="Proteomes" id="UP001152799"/>
    </source>
</evidence>
<accession>A0A9N9QF65</accession>
<reference evidence="1" key="1">
    <citation type="submission" date="2022-01" db="EMBL/GenBank/DDBJ databases">
        <authorList>
            <person name="King R."/>
        </authorList>
    </citation>
    <scope>NUCLEOTIDE SEQUENCE</scope>
</reference>
<keyword evidence="2" id="KW-1185">Reference proteome</keyword>
<dbReference type="Proteomes" id="UP001152799">
    <property type="component" value="Chromosome 11"/>
</dbReference>
<dbReference type="AlphaFoldDB" id="A0A9N9QF65"/>
<dbReference type="Pfam" id="PF13738">
    <property type="entry name" value="Pyr_redox_3"/>
    <property type="match status" value="1"/>
</dbReference>
<dbReference type="PANTHER" id="PTHR15192:SF8">
    <property type="entry name" value="FAD_NAD(P)-BINDING DOMAIN-CONTAINING PROTEIN"/>
    <property type="match status" value="1"/>
</dbReference>
<dbReference type="EMBL" id="OU892287">
    <property type="protein sequence ID" value="CAG9762187.1"/>
    <property type="molecule type" value="Genomic_DNA"/>
</dbReference>
<sequence length="586" mass="65257">MDTNAIYKEVVVIGNGPSGIIVSLMLSGKLPYFITSEHPDEMLNARLKSLTSPCLISQNLEFLAQGLEGRCNNPISLLMDALLHPYADLGIDLEPLIEFRQTGKEIDHVVLGRGPPGGSWHRIDPDVLTLSLGSWMALPGLPFPSCTTNEKRAYSRDVATYYENYVRHMGLDKYFINDTLATSVISCSDRTVSEELLLKKKNWIKRFDRNVVDRVKDYFEPVNEDGNNNCFISNALNCLLSSSSKRTRLSKRPKTAHDNIAKKLNQNKSEPIFVPKHERKRSISCCCCCGDTENYKNPKTFPHSQSLDASSTKPVPFYNKINCDSNDKTPNWIIQTTNAESGETTKYSCKYLVLACGTYDSPNRLEIFKSGPDPDWLVHDLRSLESKLDNKAIEDGSIIDPVLIVGAGLSAADAIMAVRSRNVPVIHVFRRKSAEFTRQLPENMYPEYHKVRQMMNDGGSTYPLYKAYSEHSLTGFDAKSQTIKLTSSSGEDVKVKVSFAAVLIGSRPSLSFLPNNMNLGIFPDRDIDSKTNPVDVNPITHEVMGHEGLFAVGPLAGDNFVRYIPGGAVAAVAELYKKWNLIDAQQ</sequence>
<organism evidence="1 2">
    <name type="scientific">Ceutorhynchus assimilis</name>
    <name type="common">cabbage seed weevil</name>
    <dbReference type="NCBI Taxonomy" id="467358"/>
    <lineage>
        <taxon>Eukaryota</taxon>
        <taxon>Metazoa</taxon>
        <taxon>Ecdysozoa</taxon>
        <taxon>Arthropoda</taxon>
        <taxon>Hexapoda</taxon>
        <taxon>Insecta</taxon>
        <taxon>Pterygota</taxon>
        <taxon>Neoptera</taxon>
        <taxon>Endopterygota</taxon>
        <taxon>Coleoptera</taxon>
        <taxon>Polyphaga</taxon>
        <taxon>Cucujiformia</taxon>
        <taxon>Curculionidae</taxon>
        <taxon>Ceutorhynchinae</taxon>
        <taxon>Ceutorhynchus</taxon>
    </lineage>
</organism>